<name>A0A5C1ABA7_9BACT</name>
<organism evidence="1 2">
    <name type="scientific">Limnoglobus roseus</name>
    <dbReference type="NCBI Taxonomy" id="2598579"/>
    <lineage>
        <taxon>Bacteria</taxon>
        <taxon>Pseudomonadati</taxon>
        <taxon>Planctomycetota</taxon>
        <taxon>Planctomycetia</taxon>
        <taxon>Gemmatales</taxon>
        <taxon>Gemmataceae</taxon>
        <taxon>Limnoglobus</taxon>
    </lineage>
</organism>
<proteinExistence type="predicted"/>
<reference evidence="2" key="1">
    <citation type="submission" date="2019-08" db="EMBL/GenBank/DDBJ databases">
        <title>Limnoglobus roseus gen. nov., sp. nov., a novel freshwater planctomycete with a giant genome from the family Gemmataceae.</title>
        <authorList>
            <person name="Kulichevskaya I.S."/>
            <person name="Naumoff D.G."/>
            <person name="Miroshnikov K."/>
            <person name="Ivanova A."/>
            <person name="Philippov D.A."/>
            <person name="Hakobyan A."/>
            <person name="Rijpstra I.C."/>
            <person name="Sinninghe Damste J.S."/>
            <person name="Liesack W."/>
            <person name="Dedysh S.N."/>
        </authorList>
    </citation>
    <scope>NUCLEOTIDE SEQUENCE [LARGE SCALE GENOMIC DNA]</scope>
    <source>
        <strain evidence="2">PX52</strain>
    </source>
</reference>
<dbReference type="KEGG" id="lrs:PX52LOC_03620"/>
<keyword evidence="2" id="KW-1185">Reference proteome</keyword>
<dbReference type="AlphaFoldDB" id="A0A5C1ABA7"/>
<evidence type="ECO:0000313" key="1">
    <source>
        <dbReference type="EMBL" id="QEL16659.1"/>
    </source>
</evidence>
<dbReference type="RefSeq" id="WP_218575387.1">
    <property type="nucleotide sequence ID" value="NZ_CP042425.1"/>
</dbReference>
<dbReference type="EMBL" id="CP042425">
    <property type="protein sequence ID" value="QEL16659.1"/>
    <property type="molecule type" value="Genomic_DNA"/>
</dbReference>
<gene>
    <name evidence="1" type="ORF">PX52LOC_03620</name>
</gene>
<dbReference type="Proteomes" id="UP000324974">
    <property type="component" value="Chromosome"/>
</dbReference>
<evidence type="ECO:0000313" key="2">
    <source>
        <dbReference type="Proteomes" id="UP000324974"/>
    </source>
</evidence>
<accession>A0A5C1ABA7</accession>
<sequence length="55" mass="6162">MVFHPQDAEEVKVWTLSLGERAMSARITAEDAFNEVSKMIREERGIKRSVGVAAN</sequence>
<protein>
    <submittedName>
        <fullName evidence="1">Uncharacterized protein</fullName>
    </submittedName>
</protein>